<feature type="transmembrane region" description="Helical" evidence="9">
    <location>
        <begin position="226"/>
        <end position="243"/>
    </location>
</feature>
<keyword evidence="4 9" id="KW-0812">Transmembrane</keyword>
<feature type="transmembrane region" description="Helical" evidence="9">
    <location>
        <begin position="57"/>
        <end position="77"/>
    </location>
</feature>
<dbReference type="OrthoDB" id="3404679at2"/>
<dbReference type="Pfam" id="PF01757">
    <property type="entry name" value="Acyl_transf_3"/>
    <property type="match status" value="1"/>
</dbReference>
<feature type="domain" description="Acyltransferase 3" evidence="10">
    <location>
        <begin position="31"/>
        <end position="357"/>
    </location>
</feature>
<dbReference type="GO" id="GO:0009103">
    <property type="term" value="P:lipopolysaccharide biosynthetic process"/>
    <property type="evidence" value="ECO:0007669"/>
    <property type="project" value="TreeGrafter"/>
</dbReference>
<dbReference type="PANTHER" id="PTHR23028:SF53">
    <property type="entry name" value="ACYL_TRANSF_3 DOMAIN-CONTAINING PROTEIN"/>
    <property type="match status" value="1"/>
</dbReference>
<evidence type="ECO:0000256" key="2">
    <source>
        <dbReference type="ARBA" id="ARBA00022475"/>
    </source>
</evidence>
<comment type="subcellular location">
    <subcellularLocation>
        <location evidence="1">Cell membrane</location>
        <topology evidence="1">Multi-pass membrane protein</topology>
    </subcellularLocation>
</comment>
<feature type="transmembrane region" description="Helical" evidence="9">
    <location>
        <begin position="375"/>
        <end position="400"/>
    </location>
</feature>
<sequence length="684" mass="72260">MRQHGRVTTVEDRLNARAPAEREPRRRPFRADIQGLRAIAVGLVVLDHAGVPLLGGGYVGVDVFFVISGFLITGHLLEGLHRTGRIDLARFYAARARRILPAALVTIVLTTLASFLVVSPLRLVDIVHDAVASALYVPNIVFAVRQTDYLAGTAPSPFQHFWSLGVEEQFYIVWPVLLLAAYLIGRRSRTVLLAAIAVITVASFGASVVTTPVSESLAFFSPHTRAWEFGVGALVAGFGAAIARVPGVIAGALGWAGLLTILVTGVLYSSDVAYPGSAALVPVGGAALVVAFGARGGVDRALSVRPLQVVGAISYSLYLVHWPMLVLAHEHLGIDAPLALPVGLAVAAAAVPVAWVLFTVVETPVRRWRGPSRRVLIAFTAATLVVVTGLVAGSAAASVLPLTSARTEPERSAGELPAGTPFVPANLSPTLDRAIADTGEIYTNGCQQNLRESTVLTCSFGELDSPRTMALFGDSHAGRWFPALERAATALGYRLDTYTKSGCRSEETAAAWESSKNASCSAWREAAVARITADAPDIVVLANHLGPTPGRDPDVQNADWIDGLSQLYDRLPASSRVITLADSPEFAASPVLCLSSHLDAADACAIERADALNPAIREAQRTVAAERDGAVIDLTDYLCNVSMCPAVIGATLVYSDEHHLTATFSRTLATALSARLAPHLEDVG</sequence>
<evidence type="ECO:0000256" key="5">
    <source>
        <dbReference type="ARBA" id="ARBA00022989"/>
    </source>
</evidence>
<evidence type="ECO:0000256" key="3">
    <source>
        <dbReference type="ARBA" id="ARBA00022679"/>
    </source>
</evidence>
<feature type="transmembrane region" description="Helical" evidence="9">
    <location>
        <begin position="274"/>
        <end position="294"/>
    </location>
</feature>
<keyword evidence="5 9" id="KW-1133">Transmembrane helix</keyword>
<keyword evidence="7 12" id="KW-0012">Acyltransferase</keyword>
<evidence type="ECO:0000256" key="6">
    <source>
        <dbReference type="ARBA" id="ARBA00023136"/>
    </source>
</evidence>
<dbReference type="AlphaFoldDB" id="A0A444PQI4"/>
<dbReference type="GO" id="GO:0016747">
    <property type="term" value="F:acyltransferase activity, transferring groups other than amino-acyl groups"/>
    <property type="evidence" value="ECO:0007669"/>
    <property type="project" value="InterPro"/>
</dbReference>
<evidence type="ECO:0000259" key="11">
    <source>
        <dbReference type="Pfam" id="PF19040"/>
    </source>
</evidence>
<feature type="region of interest" description="Disordered" evidence="8">
    <location>
        <begin position="1"/>
        <end position="26"/>
    </location>
</feature>
<evidence type="ECO:0000256" key="1">
    <source>
        <dbReference type="ARBA" id="ARBA00004651"/>
    </source>
</evidence>
<feature type="transmembrane region" description="Helical" evidence="9">
    <location>
        <begin position="98"/>
        <end position="118"/>
    </location>
</feature>
<dbReference type="Pfam" id="PF19040">
    <property type="entry name" value="SGNH"/>
    <property type="match status" value="1"/>
</dbReference>
<evidence type="ECO:0000313" key="13">
    <source>
        <dbReference type="Proteomes" id="UP000288547"/>
    </source>
</evidence>
<dbReference type="SUPFAM" id="SSF52266">
    <property type="entry name" value="SGNH hydrolase"/>
    <property type="match status" value="1"/>
</dbReference>
<evidence type="ECO:0000256" key="4">
    <source>
        <dbReference type="ARBA" id="ARBA00022692"/>
    </source>
</evidence>
<dbReference type="PANTHER" id="PTHR23028">
    <property type="entry name" value="ACETYLTRANSFERASE"/>
    <property type="match status" value="1"/>
</dbReference>
<feature type="transmembrane region" description="Helical" evidence="9">
    <location>
        <begin position="338"/>
        <end position="363"/>
    </location>
</feature>
<evidence type="ECO:0000256" key="8">
    <source>
        <dbReference type="SAM" id="MobiDB-lite"/>
    </source>
</evidence>
<dbReference type="InterPro" id="IPR036514">
    <property type="entry name" value="SGNH_hydro_sf"/>
</dbReference>
<gene>
    <name evidence="12" type="ORF">ELQ90_12290</name>
</gene>
<dbReference type="Proteomes" id="UP000288547">
    <property type="component" value="Unassembled WGS sequence"/>
</dbReference>
<keyword evidence="3 12" id="KW-0808">Transferase</keyword>
<protein>
    <submittedName>
        <fullName evidence="12">Acyltransferase</fullName>
    </submittedName>
</protein>
<feature type="transmembrane region" description="Helical" evidence="9">
    <location>
        <begin position="248"/>
        <end position="268"/>
    </location>
</feature>
<evidence type="ECO:0000259" key="10">
    <source>
        <dbReference type="Pfam" id="PF01757"/>
    </source>
</evidence>
<evidence type="ECO:0000256" key="9">
    <source>
        <dbReference type="SAM" id="Phobius"/>
    </source>
</evidence>
<feature type="compositionally biased region" description="Basic and acidic residues" evidence="8">
    <location>
        <begin position="9"/>
        <end position="26"/>
    </location>
</feature>
<reference evidence="12 13" key="1">
    <citation type="submission" date="2018-12" db="EMBL/GenBank/DDBJ databases">
        <authorList>
            <person name="Li F."/>
        </authorList>
    </citation>
    <scope>NUCLEOTIDE SEQUENCE [LARGE SCALE GENOMIC DNA]</scope>
    <source>
        <strain evidence="12 13">11W25H-1</strain>
    </source>
</reference>
<accession>A0A444PQI4</accession>
<feature type="transmembrane region" description="Helical" evidence="9">
    <location>
        <begin position="169"/>
        <end position="185"/>
    </location>
</feature>
<feature type="transmembrane region" description="Helical" evidence="9">
    <location>
        <begin position="192"/>
        <end position="214"/>
    </location>
</feature>
<dbReference type="EMBL" id="RZNB01000005">
    <property type="protein sequence ID" value="RWZ49543.1"/>
    <property type="molecule type" value="Genomic_DNA"/>
</dbReference>
<dbReference type="GO" id="GO:0005886">
    <property type="term" value="C:plasma membrane"/>
    <property type="evidence" value="ECO:0007669"/>
    <property type="project" value="UniProtKB-SubCell"/>
</dbReference>
<feature type="domain" description="SGNH" evidence="11">
    <location>
        <begin position="454"/>
        <end position="672"/>
    </location>
</feature>
<evidence type="ECO:0000256" key="7">
    <source>
        <dbReference type="ARBA" id="ARBA00023315"/>
    </source>
</evidence>
<feature type="transmembrane region" description="Helical" evidence="9">
    <location>
        <begin position="35"/>
        <end position="51"/>
    </location>
</feature>
<feature type="transmembrane region" description="Helical" evidence="9">
    <location>
        <begin position="306"/>
        <end position="326"/>
    </location>
</feature>
<evidence type="ECO:0000313" key="12">
    <source>
        <dbReference type="EMBL" id="RWZ49543.1"/>
    </source>
</evidence>
<keyword evidence="2" id="KW-1003">Cell membrane</keyword>
<keyword evidence="13" id="KW-1185">Reference proteome</keyword>
<dbReference type="InterPro" id="IPR043968">
    <property type="entry name" value="SGNH"/>
</dbReference>
<proteinExistence type="predicted"/>
<dbReference type="InterPro" id="IPR002656">
    <property type="entry name" value="Acyl_transf_3_dom"/>
</dbReference>
<keyword evidence="6 9" id="KW-0472">Membrane</keyword>
<organism evidence="12 13">
    <name type="scientific">Labedella phragmitis</name>
    <dbReference type="NCBI Taxonomy" id="2498849"/>
    <lineage>
        <taxon>Bacteria</taxon>
        <taxon>Bacillati</taxon>
        <taxon>Actinomycetota</taxon>
        <taxon>Actinomycetes</taxon>
        <taxon>Micrococcales</taxon>
        <taxon>Microbacteriaceae</taxon>
        <taxon>Labedella</taxon>
    </lineage>
</organism>
<dbReference type="Gene3D" id="3.40.50.1110">
    <property type="entry name" value="SGNH hydrolase"/>
    <property type="match status" value="1"/>
</dbReference>
<comment type="caution">
    <text evidence="12">The sequence shown here is derived from an EMBL/GenBank/DDBJ whole genome shotgun (WGS) entry which is preliminary data.</text>
</comment>
<name>A0A444PQI4_9MICO</name>
<dbReference type="InterPro" id="IPR050879">
    <property type="entry name" value="Acyltransferase_3"/>
</dbReference>